<reference evidence="7" key="1">
    <citation type="submission" date="2016-12" db="EMBL/GenBank/DDBJ databases">
        <authorList>
            <person name="Varghese N."/>
            <person name="Submissions S."/>
        </authorList>
    </citation>
    <scope>NUCLEOTIDE SEQUENCE [LARGE SCALE GENOMIC DNA]</scope>
    <source>
        <strain evidence="7">DSM 16779</strain>
    </source>
</reference>
<evidence type="ECO:0000313" key="6">
    <source>
        <dbReference type="EMBL" id="SIN86225.1"/>
    </source>
</evidence>
<gene>
    <name evidence="6" type="ORF">SAMN05421769_0674</name>
</gene>
<dbReference type="GO" id="GO:0005829">
    <property type="term" value="C:cytosol"/>
    <property type="evidence" value="ECO:0007669"/>
    <property type="project" value="TreeGrafter"/>
</dbReference>
<dbReference type="InterPro" id="IPR014710">
    <property type="entry name" value="RmlC-like_jellyroll"/>
</dbReference>
<dbReference type="PANTHER" id="PTHR24567:SF26">
    <property type="entry name" value="REGULATORY PROTEIN YEIL"/>
    <property type="match status" value="1"/>
</dbReference>
<dbReference type="AlphaFoldDB" id="A0A1N6ET66"/>
<dbReference type="EMBL" id="FSRQ01000001">
    <property type="protein sequence ID" value="SIN86225.1"/>
    <property type="molecule type" value="Genomic_DNA"/>
</dbReference>
<dbReference type="Proteomes" id="UP000184782">
    <property type="component" value="Unassembled WGS sequence"/>
</dbReference>
<name>A0A1N6ET66_9FLAO</name>
<dbReference type="InterPro" id="IPR036390">
    <property type="entry name" value="WH_DNA-bd_sf"/>
</dbReference>
<dbReference type="PROSITE" id="PS51063">
    <property type="entry name" value="HTH_CRP_2"/>
    <property type="match status" value="1"/>
</dbReference>
<dbReference type="PRINTS" id="PR00034">
    <property type="entry name" value="HTHCRP"/>
</dbReference>
<dbReference type="CDD" id="cd00038">
    <property type="entry name" value="CAP_ED"/>
    <property type="match status" value="1"/>
</dbReference>
<dbReference type="GO" id="GO:0016301">
    <property type="term" value="F:kinase activity"/>
    <property type="evidence" value="ECO:0007669"/>
    <property type="project" value="UniProtKB-KW"/>
</dbReference>
<dbReference type="GO" id="GO:0003677">
    <property type="term" value="F:DNA binding"/>
    <property type="evidence" value="ECO:0007669"/>
    <property type="project" value="UniProtKB-KW"/>
</dbReference>
<evidence type="ECO:0000259" key="4">
    <source>
        <dbReference type="PROSITE" id="PS50042"/>
    </source>
</evidence>
<feature type="domain" description="HTH crp-type" evidence="5">
    <location>
        <begin position="155"/>
        <end position="222"/>
    </location>
</feature>
<evidence type="ECO:0000313" key="7">
    <source>
        <dbReference type="Proteomes" id="UP000184782"/>
    </source>
</evidence>
<dbReference type="InterPro" id="IPR050397">
    <property type="entry name" value="Env_Response_Regulators"/>
</dbReference>
<dbReference type="PROSITE" id="PS50042">
    <property type="entry name" value="CNMP_BINDING_3"/>
    <property type="match status" value="1"/>
</dbReference>
<dbReference type="InterPro" id="IPR012318">
    <property type="entry name" value="HTH_CRP"/>
</dbReference>
<organism evidence="6 7">
    <name type="scientific">Chryseobacterium scophthalmum</name>
    <dbReference type="NCBI Taxonomy" id="59733"/>
    <lineage>
        <taxon>Bacteria</taxon>
        <taxon>Pseudomonadati</taxon>
        <taxon>Bacteroidota</taxon>
        <taxon>Flavobacteriia</taxon>
        <taxon>Flavobacteriales</taxon>
        <taxon>Weeksellaceae</taxon>
        <taxon>Chryseobacterium group</taxon>
        <taxon>Chryseobacterium</taxon>
    </lineage>
</organism>
<protein>
    <submittedName>
        <fullName evidence="6">cAMP-binding domain of CRP or a regulatory subunit of cAMP-dependent protein kinases</fullName>
    </submittedName>
</protein>
<dbReference type="SMART" id="SM00100">
    <property type="entry name" value="cNMP"/>
    <property type="match status" value="1"/>
</dbReference>
<dbReference type="SUPFAM" id="SSF51206">
    <property type="entry name" value="cAMP-binding domain-like"/>
    <property type="match status" value="1"/>
</dbReference>
<evidence type="ECO:0000256" key="2">
    <source>
        <dbReference type="ARBA" id="ARBA00023125"/>
    </source>
</evidence>
<proteinExistence type="predicted"/>
<keyword evidence="3" id="KW-0804">Transcription</keyword>
<keyword evidence="6" id="KW-0418">Kinase</keyword>
<feature type="domain" description="Cyclic nucleotide-binding" evidence="4">
    <location>
        <begin position="40"/>
        <end position="141"/>
    </location>
</feature>
<evidence type="ECO:0000256" key="1">
    <source>
        <dbReference type="ARBA" id="ARBA00023015"/>
    </source>
</evidence>
<keyword evidence="2" id="KW-0238">DNA-binding</keyword>
<dbReference type="Pfam" id="PF00027">
    <property type="entry name" value="cNMP_binding"/>
    <property type="match status" value="1"/>
</dbReference>
<dbReference type="Gene3D" id="2.60.120.10">
    <property type="entry name" value="Jelly Rolls"/>
    <property type="match status" value="1"/>
</dbReference>
<keyword evidence="1" id="KW-0805">Transcription regulation</keyword>
<dbReference type="SUPFAM" id="SSF46785">
    <property type="entry name" value="Winged helix' DNA-binding domain"/>
    <property type="match status" value="1"/>
</dbReference>
<sequence length="222" mass="25907">MSKNLNILMFPNIMMNFLDKINPNNMINEDKLFSFGADLKTYNPDDLLFSEGEVPSYFFLISKGKVKLNNFNEGGKEFIQGILSQGHSVGLSSLFTEKNYPVNAVVVEESEVIRLPKTQYLQFLQQHPEDYFKNIQFLSEHMHYKFLMMQSMAFQKPAQKLLTLMNYLKDHHHDQSQYALQIPLTRQQLASLAGLSVETVIRVIKNMEKEEILKIKNRKIFY</sequence>
<evidence type="ECO:0000256" key="3">
    <source>
        <dbReference type="ARBA" id="ARBA00023163"/>
    </source>
</evidence>
<evidence type="ECO:0000259" key="5">
    <source>
        <dbReference type="PROSITE" id="PS51063"/>
    </source>
</evidence>
<keyword evidence="7" id="KW-1185">Reference proteome</keyword>
<dbReference type="InterPro" id="IPR018490">
    <property type="entry name" value="cNMP-bd_dom_sf"/>
</dbReference>
<dbReference type="STRING" id="59733.SAMN05421769_0674"/>
<dbReference type="InterPro" id="IPR000595">
    <property type="entry name" value="cNMP-bd_dom"/>
</dbReference>
<accession>A0A1N6ET66</accession>
<dbReference type="GO" id="GO:0003700">
    <property type="term" value="F:DNA-binding transcription factor activity"/>
    <property type="evidence" value="ECO:0007669"/>
    <property type="project" value="TreeGrafter"/>
</dbReference>
<dbReference type="Pfam" id="PF13545">
    <property type="entry name" value="HTH_Crp_2"/>
    <property type="match status" value="1"/>
</dbReference>
<dbReference type="PANTHER" id="PTHR24567">
    <property type="entry name" value="CRP FAMILY TRANSCRIPTIONAL REGULATORY PROTEIN"/>
    <property type="match status" value="1"/>
</dbReference>
<keyword evidence="6" id="KW-0808">Transferase</keyword>
<dbReference type="SMART" id="SM00419">
    <property type="entry name" value="HTH_CRP"/>
    <property type="match status" value="1"/>
</dbReference>